<organism evidence="9 10">
    <name type="scientific">Solanum tuberosum</name>
    <name type="common">Potato</name>
    <dbReference type="NCBI Taxonomy" id="4113"/>
    <lineage>
        <taxon>Eukaryota</taxon>
        <taxon>Viridiplantae</taxon>
        <taxon>Streptophyta</taxon>
        <taxon>Embryophyta</taxon>
        <taxon>Tracheophyta</taxon>
        <taxon>Spermatophyta</taxon>
        <taxon>Magnoliopsida</taxon>
        <taxon>eudicotyledons</taxon>
        <taxon>Gunneridae</taxon>
        <taxon>Pentapetalae</taxon>
        <taxon>asterids</taxon>
        <taxon>lamiids</taxon>
        <taxon>Solanales</taxon>
        <taxon>Solanaceae</taxon>
        <taxon>Solanoideae</taxon>
        <taxon>Solaneae</taxon>
        <taxon>Solanum</taxon>
    </lineage>
</organism>
<keyword evidence="6" id="KW-0460">Magnesium</keyword>
<evidence type="ECO:0000313" key="10">
    <source>
        <dbReference type="Proteomes" id="UP000826656"/>
    </source>
</evidence>
<dbReference type="SUPFAM" id="SSF48019">
    <property type="entry name" value="post-AAA+ oligomerization domain-like"/>
    <property type="match status" value="1"/>
</dbReference>
<comment type="caution">
    <text evidence="9">The sequence shown here is derived from an EMBL/GenBank/DDBJ whole genome shotgun (WGS) entry which is preliminary data.</text>
</comment>
<dbReference type="CDD" id="cd00412">
    <property type="entry name" value="pyrophosphatase"/>
    <property type="match status" value="1"/>
</dbReference>
<evidence type="ECO:0000256" key="8">
    <source>
        <dbReference type="SAM" id="MobiDB-lite"/>
    </source>
</evidence>
<dbReference type="EMBL" id="JAIVGD010000011">
    <property type="protein sequence ID" value="KAH0771127.1"/>
    <property type="molecule type" value="Genomic_DNA"/>
</dbReference>
<dbReference type="InterPro" id="IPR027417">
    <property type="entry name" value="P-loop_NTPase"/>
</dbReference>
<dbReference type="InterPro" id="IPR036649">
    <property type="entry name" value="Pyrophosphatase_sf"/>
</dbReference>
<proteinExistence type="inferred from homology"/>
<dbReference type="Gene3D" id="1.10.8.60">
    <property type="match status" value="1"/>
</dbReference>
<keyword evidence="10" id="KW-1185">Reference proteome</keyword>
<dbReference type="EC" id="3.6.1.1" evidence="3"/>
<feature type="compositionally biased region" description="Acidic residues" evidence="8">
    <location>
        <begin position="53"/>
        <end position="62"/>
    </location>
</feature>
<feature type="compositionally biased region" description="Polar residues" evidence="8">
    <location>
        <begin position="73"/>
        <end position="86"/>
    </location>
</feature>
<dbReference type="SUPFAM" id="SSF50324">
    <property type="entry name" value="Inorganic pyrophosphatase"/>
    <property type="match status" value="1"/>
</dbReference>
<dbReference type="PANTHER" id="PTHR10286">
    <property type="entry name" value="INORGANIC PYROPHOSPHATASE"/>
    <property type="match status" value="1"/>
</dbReference>
<feature type="compositionally biased region" description="Basic and acidic residues" evidence="8">
    <location>
        <begin position="151"/>
        <end position="164"/>
    </location>
</feature>
<dbReference type="InterPro" id="IPR008162">
    <property type="entry name" value="Pyrophosphatase"/>
</dbReference>
<feature type="compositionally biased region" description="Polar residues" evidence="8">
    <location>
        <begin position="310"/>
        <end position="327"/>
    </location>
</feature>
<feature type="region of interest" description="Disordered" evidence="8">
    <location>
        <begin position="308"/>
        <end position="327"/>
    </location>
</feature>
<dbReference type="InterPro" id="IPR008921">
    <property type="entry name" value="DNA_pol3_clamp-load_cplx_C"/>
</dbReference>
<dbReference type="Gene3D" id="3.90.80.10">
    <property type="entry name" value="Inorganic pyrophosphatase"/>
    <property type="match status" value="1"/>
</dbReference>
<feature type="region of interest" description="Disordered" evidence="8">
    <location>
        <begin position="1"/>
        <end position="242"/>
    </location>
</feature>
<evidence type="ECO:0000256" key="2">
    <source>
        <dbReference type="ARBA" id="ARBA00006220"/>
    </source>
</evidence>
<feature type="compositionally biased region" description="Polar residues" evidence="8">
    <location>
        <begin position="165"/>
        <end position="176"/>
    </location>
</feature>
<evidence type="ECO:0000256" key="4">
    <source>
        <dbReference type="ARBA" id="ARBA00022723"/>
    </source>
</evidence>
<dbReference type="SUPFAM" id="SSF52540">
    <property type="entry name" value="P-loop containing nucleoside triphosphate hydrolases"/>
    <property type="match status" value="1"/>
</dbReference>
<dbReference type="Pfam" id="PF21960">
    <property type="entry name" value="RCF1-5-like_lid"/>
    <property type="match status" value="1"/>
</dbReference>
<protein>
    <recommendedName>
        <fullName evidence="3">inorganic diphosphatase</fullName>
        <ecNumber evidence="3">3.6.1.1</ecNumber>
    </recommendedName>
</protein>
<dbReference type="Gene3D" id="3.40.50.300">
    <property type="entry name" value="P-loop containing nucleotide triphosphate hydrolases"/>
    <property type="match status" value="1"/>
</dbReference>
<dbReference type="Gene3D" id="1.20.272.10">
    <property type="match status" value="1"/>
</dbReference>
<keyword evidence="4" id="KW-0479">Metal-binding</keyword>
<keyword evidence="5" id="KW-0378">Hydrolase</keyword>
<evidence type="ECO:0000313" key="9">
    <source>
        <dbReference type="EMBL" id="KAH0771127.1"/>
    </source>
</evidence>
<evidence type="ECO:0000256" key="7">
    <source>
        <dbReference type="ARBA" id="ARBA00047820"/>
    </source>
</evidence>
<name>A0ABQ7VRJ4_SOLTU</name>
<accession>A0ABQ7VRJ4</accession>
<evidence type="ECO:0000256" key="3">
    <source>
        <dbReference type="ARBA" id="ARBA00012146"/>
    </source>
</evidence>
<comment type="cofactor">
    <cofactor evidence="1">
        <name>Mg(2+)</name>
        <dbReference type="ChEBI" id="CHEBI:18420"/>
    </cofactor>
</comment>
<dbReference type="Pfam" id="PF00719">
    <property type="entry name" value="Pyrophosphatase"/>
    <property type="match status" value="1"/>
</dbReference>
<evidence type="ECO:0000256" key="6">
    <source>
        <dbReference type="ARBA" id="ARBA00022842"/>
    </source>
</evidence>
<reference evidence="9 10" key="1">
    <citation type="journal article" date="2021" name="bioRxiv">
        <title>Chromosome-scale and haplotype-resolved genome assembly of a tetraploid potato cultivar.</title>
        <authorList>
            <person name="Sun H."/>
            <person name="Jiao W.-B."/>
            <person name="Krause K."/>
            <person name="Campoy J.A."/>
            <person name="Goel M."/>
            <person name="Folz-Donahue K."/>
            <person name="Kukat C."/>
            <person name="Huettel B."/>
            <person name="Schneeberger K."/>
        </authorList>
    </citation>
    <scope>NUCLEOTIDE SEQUENCE [LARGE SCALE GENOMIC DNA]</scope>
    <source>
        <strain evidence="9">SolTubOtavaFocal</strain>
        <tissue evidence="9">Leaves</tissue>
    </source>
</reference>
<dbReference type="HAMAP" id="MF_00209">
    <property type="entry name" value="Inorganic_PPase"/>
    <property type="match status" value="1"/>
</dbReference>
<feature type="compositionally biased region" description="Polar residues" evidence="8">
    <location>
        <begin position="1"/>
        <end position="19"/>
    </location>
</feature>
<dbReference type="Proteomes" id="UP000826656">
    <property type="component" value="Unassembled WGS sequence"/>
</dbReference>
<dbReference type="PROSITE" id="PS00387">
    <property type="entry name" value="PPASE"/>
    <property type="match status" value="1"/>
</dbReference>
<feature type="compositionally biased region" description="Polar residues" evidence="8">
    <location>
        <begin position="212"/>
        <end position="221"/>
    </location>
</feature>
<gene>
    <name evidence="9" type="ORF">KY290_015108</name>
</gene>
<evidence type="ECO:0000256" key="1">
    <source>
        <dbReference type="ARBA" id="ARBA00001946"/>
    </source>
</evidence>
<feature type="compositionally biased region" description="Basic and acidic residues" evidence="8">
    <location>
        <begin position="194"/>
        <end position="205"/>
    </location>
</feature>
<sequence length="936" mass="106295">MEGASTYNRALQLKLSSTMRQRRSGYEPSDTETDWTLEKSPHREANGKNEKEIDLEEHEPEEPNVAFERAKDNSSFNLSWRTNVPSSARRRSTKSPYKLRRDIDDGEFPSSPKALPRSVSTFSRRPDHSHRNVSPFQKSENRRHISPYKYAGDDHDRIFADSNRKQNQSQGNNNVHSRLGEKSNFNRRYASAPRPDRQYKFDASKERRKANNKMQTPSQLPVRSLSRKERETPNKHGPTGGELNEMIAEAKISGSATGANHMFESTETVSPGDIFFSRDYEALNMKKITERKFDKKPQVLTDRNVESVKTPGNFNQSGRGNLSSNTQRTISTNTFVSRQSSNLSDTSGRTTKSMKKFTANRQKSQSEPWFSCLKKGTCRTSRRESPEKGRPIDEALIIAKASVVQSLRPFWADKHQPDSLEGFACHKQEALLLKDLVSSSEILPQIIFKGPPGSGRRTLTMAFLREIYGDAICNETRPVQVVVPVSSSPHHIELNVQLEPNARYVIMALVKQITSEYALTPEISRVNKKADYKVIVLYDVDKAAENIQHLVKWIMDCYSDACKLILCCEDDVAILDSVKSRSKVFEVAAPVTHEIMEVLIQIARKEDFELPMGFAAKIAAKSKQNLRRAIMALEACKAHNYPFAEDQPISIGWEEVVTELAAEILADPNQTRLFSVRGKFQKLLVEFVHPKLILLKLVEEFIKRVDAGIRREIHYWHAYYLNMAENSGKGIGRNSETSRVALNERILSSMSRRSIAAHPWHDLEIGPGAPSIFNCVVEIGKGSKVKYELDKASGLIKVDRILYSSVVYPHNYGFIPRTLCEDSDPMDVLVLMQEPVLPSTFLRARAIGLMPMIDQGEKDDKIIAVCADDPEFRHYTDIKELPPHRLAEIRRFFEDYKKNENKSVAVEDFLPAEAAVDAIKYSMDLYASYIVESLRK</sequence>
<comment type="catalytic activity">
    <reaction evidence="7">
        <text>diphosphate + H2O = 2 phosphate + H(+)</text>
        <dbReference type="Rhea" id="RHEA:24576"/>
        <dbReference type="ChEBI" id="CHEBI:15377"/>
        <dbReference type="ChEBI" id="CHEBI:15378"/>
        <dbReference type="ChEBI" id="CHEBI:33019"/>
        <dbReference type="ChEBI" id="CHEBI:43474"/>
        <dbReference type="EC" id="3.6.1.1"/>
    </reaction>
</comment>
<feature type="compositionally biased region" description="Basic and acidic residues" evidence="8">
    <location>
        <begin position="36"/>
        <end position="52"/>
    </location>
</feature>
<evidence type="ECO:0000256" key="5">
    <source>
        <dbReference type="ARBA" id="ARBA00022801"/>
    </source>
</evidence>
<comment type="similarity">
    <text evidence="2">Belongs to the PPase family.</text>
</comment>